<dbReference type="AlphaFoldDB" id="A0A8J3LN83"/>
<organism evidence="6 7">
    <name type="scientific">Planosporangium flavigriseum</name>
    <dbReference type="NCBI Taxonomy" id="373681"/>
    <lineage>
        <taxon>Bacteria</taxon>
        <taxon>Bacillati</taxon>
        <taxon>Actinomycetota</taxon>
        <taxon>Actinomycetes</taxon>
        <taxon>Micromonosporales</taxon>
        <taxon>Micromonosporaceae</taxon>
        <taxon>Planosporangium</taxon>
    </lineage>
</organism>
<reference evidence="6" key="1">
    <citation type="submission" date="2021-01" db="EMBL/GenBank/DDBJ databases">
        <title>Whole genome shotgun sequence of Planosporangium flavigriseum NBRC 105377.</title>
        <authorList>
            <person name="Komaki H."/>
            <person name="Tamura T."/>
        </authorList>
    </citation>
    <scope>NUCLEOTIDE SEQUENCE</scope>
    <source>
        <strain evidence="6">NBRC 105377</strain>
    </source>
</reference>
<dbReference type="Proteomes" id="UP000653674">
    <property type="component" value="Unassembled WGS sequence"/>
</dbReference>
<keyword evidence="7" id="KW-1185">Reference proteome</keyword>
<evidence type="ECO:0000259" key="5">
    <source>
        <dbReference type="Pfam" id="PF00535"/>
    </source>
</evidence>
<name>A0A8J3LN83_9ACTN</name>
<dbReference type="InterPro" id="IPR029044">
    <property type="entry name" value="Nucleotide-diphossugar_trans"/>
</dbReference>
<dbReference type="Gene3D" id="3.90.550.10">
    <property type="entry name" value="Spore Coat Polysaccharide Biosynthesis Protein SpsA, Chain A"/>
    <property type="match status" value="1"/>
</dbReference>
<keyword evidence="4 6" id="KW-0808">Transferase</keyword>
<evidence type="ECO:0000256" key="1">
    <source>
        <dbReference type="ARBA" id="ARBA00004776"/>
    </source>
</evidence>
<proteinExistence type="inferred from homology"/>
<dbReference type="EMBL" id="BONU01000010">
    <property type="protein sequence ID" value="GIG73633.1"/>
    <property type="molecule type" value="Genomic_DNA"/>
</dbReference>
<comment type="similarity">
    <text evidence="2">Belongs to the glycosyltransferase 2 family.</text>
</comment>
<dbReference type="Pfam" id="PF00535">
    <property type="entry name" value="Glycos_transf_2"/>
    <property type="match status" value="1"/>
</dbReference>
<evidence type="ECO:0000256" key="4">
    <source>
        <dbReference type="ARBA" id="ARBA00022679"/>
    </source>
</evidence>
<dbReference type="PANTHER" id="PTHR43179">
    <property type="entry name" value="RHAMNOSYLTRANSFERASE WBBL"/>
    <property type="match status" value="1"/>
</dbReference>
<sequence>MNSPRIAVVIVTWNSAAVLPGLLASLDAGLGRLDRQVIVADNASADDTVAIAERSAIGCTIVQTGRNAGYAAAINAGLAAADPYDAALILNPDIRLEPGCVEALYASLRDGVGIAVPRLYLGDGSLAWSLRREPTLLRALGEAALGRRAGRHPRLGETVLDEAAYERPTTADWATGAVMLVSTPCLDACGPWDESFFLYSEETEFALRARDRGFLTRLTPQARATHLEGESKVSPRLWALLAVNRVKLYRQRHSSAVTALYWLIVLAREVSRAVLGHPRSRRATVALVRPSALRNSF</sequence>
<evidence type="ECO:0000256" key="3">
    <source>
        <dbReference type="ARBA" id="ARBA00022676"/>
    </source>
</evidence>
<keyword evidence="3" id="KW-0328">Glycosyltransferase</keyword>
<evidence type="ECO:0000313" key="7">
    <source>
        <dbReference type="Proteomes" id="UP000653674"/>
    </source>
</evidence>
<dbReference type="GO" id="GO:0016757">
    <property type="term" value="F:glycosyltransferase activity"/>
    <property type="evidence" value="ECO:0007669"/>
    <property type="project" value="UniProtKB-KW"/>
</dbReference>
<feature type="domain" description="Glycosyltransferase 2-like" evidence="5">
    <location>
        <begin position="8"/>
        <end position="129"/>
    </location>
</feature>
<comment type="pathway">
    <text evidence="1">Cell wall biogenesis; cell wall polysaccharide biosynthesis.</text>
</comment>
<dbReference type="RefSeq" id="WP_168077681.1">
    <property type="nucleotide sequence ID" value="NZ_BAAAQJ010000003.1"/>
</dbReference>
<evidence type="ECO:0000256" key="2">
    <source>
        <dbReference type="ARBA" id="ARBA00006739"/>
    </source>
</evidence>
<gene>
    <name evidence="6" type="ORF">Pfl04_20370</name>
</gene>
<protein>
    <submittedName>
        <fullName evidence="6">Glycosyl transferase family 2</fullName>
    </submittedName>
</protein>
<dbReference type="SUPFAM" id="SSF53448">
    <property type="entry name" value="Nucleotide-diphospho-sugar transferases"/>
    <property type="match status" value="1"/>
</dbReference>
<dbReference type="PANTHER" id="PTHR43179:SF12">
    <property type="entry name" value="GALACTOFURANOSYLTRANSFERASE GLFT2"/>
    <property type="match status" value="1"/>
</dbReference>
<comment type="caution">
    <text evidence="6">The sequence shown here is derived from an EMBL/GenBank/DDBJ whole genome shotgun (WGS) entry which is preliminary data.</text>
</comment>
<dbReference type="InterPro" id="IPR001173">
    <property type="entry name" value="Glyco_trans_2-like"/>
</dbReference>
<accession>A0A8J3LN83</accession>
<evidence type="ECO:0000313" key="6">
    <source>
        <dbReference type="EMBL" id="GIG73633.1"/>
    </source>
</evidence>